<gene>
    <name evidence="1" type="ORF">PIB30_020812</name>
</gene>
<accession>A0ABU6T8G6</accession>
<dbReference type="Proteomes" id="UP001341840">
    <property type="component" value="Unassembled WGS sequence"/>
</dbReference>
<dbReference type="EMBL" id="JASCZI010090688">
    <property type="protein sequence ID" value="MED6144999.1"/>
    <property type="molecule type" value="Genomic_DNA"/>
</dbReference>
<protein>
    <submittedName>
        <fullName evidence="1">Uncharacterized protein</fullName>
    </submittedName>
</protein>
<keyword evidence="2" id="KW-1185">Reference proteome</keyword>
<proteinExistence type="predicted"/>
<organism evidence="1 2">
    <name type="scientific">Stylosanthes scabra</name>
    <dbReference type="NCBI Taxonomy" id="79078"/>
    <lineage>
        <taxon>Eukaryota</taxon>
        <taxon>Viridiplantae</taxon>
        <taxon>Streptophyta</taxon>
        <taxon>Embryophyta</taxon>
        <taxon>Tracheophyta</taxon>
        <taxon>Spermatophyta</taxon>
        <taxon>Magnoliopsida</taxon>
        <taxon>eudicotyledons</taxon>
        <taxon>Gunneridae</taxon>
        <taxon>Pentapetalae</taxon>
        <taxon>rosids</taxon>
        <taxon>fabids</taxon>
        <taxon>Fabales</taxon>
        <taxon>Fabaceae</taxon>
        <taxon>Papilionoideae</taxon>
        <taxon>50 kb inversion clade</taxon>
        <taxon>dalbergioids sensu lato</taxon>
        <taxon>Dalbergieae</taxon>
        <taxon>Pterocarpus clade</taxon>
        <taxon>Stylosanthes</taxon>
    </lineage>
</organism>
<evidence type="ECO:0000313" key="1">
    <source>
        <dbReference type="EMBL" id="MED6144999.1"/>
    </source>
</evidence>
<reference evidence="1 2" key="1">
    <citation type="journal article" date="2023" name="Plants (Basel)">
        <title>Bridging the Gap: Combining Genomics and Transcriptomics Approaches to Understand Stylosanthes scabra, an Orphan Legume from the Brazilian Caatinga.</title>
        <authorList>
            <person name="Ferreira-Neto J.R.C."/>
            <person name="da Silva M.D."/>
            <person name="Binneck E."/>
            <person name="de Melo N.F."/>
            <person name="da Silva R.H."/>
            <person name="de Melo A.L.T.M."/>
            <person name="Pandolfi V."/>
            <person name="Bustamante F.O."/>
            <person name="Brasileiro-Vidal A.C."/>
            <person name="Benko-Iseppon A.M."/>
        </authorList>
    </citation>
    <scope>NUCLEOTIDE SEQUENCE [LARGE SCALE GENOMIC DNA]</scope>
    <source>
        <tissue evidence="1">Leaves</tissue>
    </source>
</reference>
<sequence length="98" mass="10731">MNGCGIAVGIDGKACGVQDRLRRPPDDAVFFLYAFGTGKEVEGPGDAIENFSSSEEEFSNVEQEASKTWKLGSRWGIETAEEVKLNKYLREDGIKANV</sequence>
<name>A0ABU6T8G6_9FABA</name>
<comment type="caution">
    <text evidence="1">The sequence shown here is derived from an EMBL/GenBank/DDBJ whole genome shotgun (WGS) entry which is preliminary data.</text>
</comment>
<evidence type="ECO:0000313" key="2">
    <source>
        <dbReference type="Proteomes" id="UP001341840"/>
    </source>
</evidence>